<keyword evidence="3" id="KW-0732">Signal</keyword>
<sequence>MLLKFVVVLFTFAASEVGLEVDREQVSVDIAPCCVDSTSISTMSLKRSAGTMADSTPDERQRNNNYSVSEAVLDRKSRFAGYYSPSLPARTLQSLPELKPATHRIAAWRVASKQTTLKTSSGPLQLFDVGHDDDGESWAGKRLEKVLEEMGVTGSIVVARWYGGVLLGPVRFQHIETVARNAVRRWQQTWERDGEGDRKRRQVDSASRLEQGDKIVPRDPELEEKERRALVKELQSRDESIVVLRQLLDQKKADTVTAGSPLAASQSSEPTKPLQASPSATSPEYESFPLARLQQLEKARDASIGFLLKQIDKTEAQQGSRK</sequence>
<proteinExistence type="inferred from homology"/>
<evidence type="ECO:0000256" key="1">
    <source>
        <dbReference type="ARBA" id="ARBA00007665"/>
    </source>
</evidence>
<evidence type="ECO:0000259" key="4">
    <source>
        <dbReference type="Pfam" id="PF01205"/>
    </source>
</evidence>
<gene>
    <name evidence="5 7" type="ORF">P152DRAFT_512754</name>
</gene>
<dbReference type="Pfam" id="PF01205">
    <property type="entry name" value="Impact_N"/>
    <property type="match status" value="1"/>
</dbReference>
<feature type="domain" description="Impact N-terminal" evidence="4">
    <location>
        <begin position="75"/>
        <end position="183"/>
    </location>
</feature>
<dbReference type="PANTHER" id="PTHR16301:SF25">
    <property type="entry name" value="PROTEIN IMPACT"/>
    <property type="match status" value="1"/>
</dbReference>
<keyword evidence="5" id="KW-0687">Ribonucleoprotein</keyword>
<dbReference type="InterPro" id="IPR023582">
    <property type="entry name" value="Impact"/>
</dbReference>
<dbReference type="OrthoDB" id="69641at2759"/>
<feature type="region of interest" description="Disordered" evidence="2">
    <location>
        <begin position="258"/>
        <end position="288"/>
    </location>
</feature>
<reference evidence="7" key="3">
    <citation type="submission" date="2025-04" db="UniProtKB">
        <authorList>
            <consortium name="RefSeq"/>
        </authorList>
    </citation>
    <scope>IDENTIFICATION</scope>
    <source>
        <strain evidence="7">CBS 781.70</strain>
    </source>
</reference>
<feature type="compositionally biased region" description="Polar residues" evidence="2">
    <location>
        <begin position="263"/>
        <end position="284"/>
    </location>
</feature>
<dbReference type="GO" id="GO:0005840">
    <property type="term" value="C:ribosome"/>
    <property type="evidence" value="ECO:0007669"/>
    <property type="project" value="UniProtKB-KW"/>
</dbReference>
<comment type="similarity">
    <text evidence="1">Belongs to the IMPACT family.</text>
</comment>
<dbReference type="AlphaFoldDB" id="A0A6G1G8Z6"/>
<feature type="signal peptide" evidence="3">
    <location>
        <begin position="1"/>
        <end position="18"/>
    </location>
</feature>
<evidence type="ECO:0000313" key="6">
    <source>
        <dbReference type="Proteomes" id="UP000504638"/>
    </source>
</evidence>
<dbReference type="InterPro" id="IPR036956">
    <property type="entry name" value="Impact_N_sf"/>
</dbReference>
<evidence type="ECO:0000313" key="7">
    <source>
        <dbReference type="RefSeq" id="XP_033536012.1"/>
    </source>
</evidence>
<keyword evidence="5" id="KW-0689">Ribosomal protein</keyword>
<dbReference type="GO" id="GO:0005737">
    <property type="term" value="C:cytoplasm"/>
    <property type="evidence" value="ECO:0007669"/>
    <property type="project" value="TreeGrafter"/>
</dbReference>
<dbReference type="RefSeq" id="XP_033536012.1">
    <property type="nucleotide sequence ID" value="XM_033682768.1"/>
</dbReference>
<accession>A0A6G1G8Z6</accession>
<dbReference type="GO" id="GO:0006446">
    <property type="term" value="P:regulation of translational initiation"/>
    <property type="evidence" value="ECO:0007669"/>
    <property type="project" value="TreeGrafter"/>
</dbReference>
<name>A0A6G1G8Z6_9PEZI</name>
<protein>
    <submittedName>
        <fullName evidence="5 7">Ribosomal protein S5 domain 2-like protein</fullName>
    </submittedName>
</protein>
<feature type="compositionally biased region" description="Basic and acidic residues" evidence="2">
    <location>
        <begin position="210"/>
        <end position="221"/>
    </location>
</feature>
<dbReference type="SUPFAM" id="SSF54211">
    <property type="entry name" value="Ribosomal protein S5 domain 2-like"/>
    <property type="match status" value="1"/>
</dbReference>
<dbReference type="Gene3D" id="3.30.230.30">
    <property type="entry name" value="Impact, N-terminal domain"/>
    <property type="match status" value="1"/>
</dbReference>
<organism evidence="5">
    <name type="scientific">Eremomyces bilateralis CBS 781.70</name>
    <dbReference type="NCBI Taxonomy" id="1392243"/>
    <lineage>
        <taxon>Eukaryota</taxon>
        <taxon>Fungi</taxon>
        <taxon>Dikarya</taxon>
        <taxon>Ascomycota</taxon>
        <taxon>Pezizomycotina</taxon>
        <taxon>Dothideomycetes</taxon>
        <taxon>Dothideomycetes incertae sedis</taxon>
        <taxon>Eremomycetales</taxon>
        <taxon>Eremomycetaceae</taxon>
        <taxon>Eremomyces</taxon>
    </lineage>
</organism>
<dbReference type="InterPro" id="IPR001498">
    <property type="entry name" value="Impact_N"/>
</dbReference>
<evidence type="ECO:0000256" key="3">
    <source>
        <dbReference type="SAM" id="SignalP"/>
    </source>
</evidence>
<evidence type="ECO:0000256" key="2">
    <source>
        <dbReference type="SAM" id="MobiDB-lite"/>
    </source>
</evidence>
<dbReference type="Proteomes" id="UP000504638">
    <property type="component" value="Unplaced"/>
</dbReference>
<reference evidence="5 7" key="1">
    <citation type="submission" date="2020-01" db="EMBL/GenBank/DDBJ databases">
        <authorList>
            <consortium name="DOE Joint Genome Institute"/>
            <person name="Haridas S."/>
            <person name="Albert R."/>
            <person name="Binder M."/>
            <person name="Bloem J."/>
            <person name="Labutti K."/>
            <person name="Salamov A."/>
            <person name="Andreopoulos B."/>
            <person name="Baker S.E."/>
            <person name="Barry K."/>
            <person name="Bills G."/>
            <person name="Bluhm B.H."/>
            <person name="Cannon C."/>
            <person name="Castanera R."/>
            <person name="Culley D.E."/>
            <person name="Daum C."/>
            <person name="Ezra D."/>
            <person name="Gonzalez J.B."/>
            <person name="Henrissat B."/>
            <person name="Kuo A."/>
            <person name="Liang C."/>
            <person name="Lipzen A."/>
            <person name="Lutzoni F."/>
            <person name="Magnuson J."/>
            <person name="Mondo S."/>
            <person name="Nolan M."/>
            <person name="Ohm R."/>
            <person name="Pangilinan J."/>
            <person name="Park H.-J."/>
            <person name="Ramirez L."/>
            <person name="Alfaro M."/>
            <person name="Sun H."/>
            <person name="Tritt A."/>
            <person name="Yoshinaga Y."/>
            <person name="Zwiers L.-H."/>
            <person name="Turgeon B.G."/>
            <person name="Goodwin S.B."/>
            <person name="Spatafora J.W."/>
            <person name="Crous P.W."/>
            <person name="Grigoriev I.V."/>
        </authorList>
    </citation>
    <scope>NUCLEOTIDE SEQUENCE</scope>
    <source>
        <strain evidence="5 7">CBS 781.70</strain>
    </source>
</reference>
<dbReference type="GeneID" id="54423338"/>
<feature type="chain" id="PRO_5044631920" evidence="3">
    <location>
        <begin position="19"/>
        <end position="322"/>
    </location>
</feature>
<dbReference type="GO" id="GO:0140469">
    <property type="term" value="P:GCN2-mediated signaling"/>
    <property type="evidence" value="ECO:0007669"/>
    <property type="project" value="TreeGrafter"/>
</dbReference>
<dbReference type="PANTHER" id="PTHR16301">
    <property type="entry name" value="IMPACT-RELATED"/>
    <property type="match status" value="1"/>
</dbReference>
<keyword evidence="6" id="KW-1185">Reference proteome</keyword>
<dbReference type="InterPro" id="IPR020568">
    <property type="entry name" value="Ribosomal_Su5_D2-typ_SF"/>
</dbReference>
<feature type="region of interest" description="Disordered" evidence="2">
    <location>
        <begin position="190"/>
        <end position="221"/>
    </location>
</feature>
<reference evidence="7" key="2">
    <citation type="submission" date="2020-04" db="EMBL/GenBank/DDBJ databases">
        <authorList>
            <consortium name="NCBI Genome Project"/>
        </authorList>
    </citation>
    <scope>NUCLEOTIDE SEQUENCE</scope>
    <source>
        <strain evidence="7">CBS 781.70</strain>
    </source>
</reference>
<dbReference type="EMBL" id="ML975153">
    <property type="protein sequence ID" value="KAF1814381.1"/>
    <property type="molecule type" value="Genomic_DNA"/>
</dbReference>
<evidence type="ECO:0000313" key="5">
    <source>
        <dbReference type="EMBL" id="KAF1814381.1"/>
    </source>
</evidence>